<sequence length="157" mass="17455">MSKRLNPYTVAPETMKPLIALEASIKESGLEHSLIELVKMRASQINGCAYCLHMHSSEARQAGESEARLYLLDAWHESELYSPRERAALAWTEALTLISQTHAPDSAYEEALRHFGEAEMVKLTLLIGTINLWNRIAIGFRSNHPNDRPRASAAAAG</sequence>
<organism evidence="2 3">
    <name type="scientific">Bosea lathyri</name>
    <dbReference type="NCBI Taxonomy" id="1036778"/>
    <lineage>
        <taxon>Bacteria</taxon>
        <taxon>Pseudomonadati</taxon>
        <taxon>Pseudomonadota</taxon>
        <taxon>Alphaproteobacteria</taxon>
        <taxon>Hyphomicrobiales</taxon>
        <taxon>Boseaceae</taxon>
        <taxon>Bosea</taxon>
    </lineage>
</organism>
<dbReference type="RefSeq" id="WP_103871730.1">
    <property type="nucleotide sequence ID" value="NZ_FNUY01000002.1"/>
</dbReference>
<dbReference type="Pfam" id="PF02627">
    <property type="entry name" value="CMD"/>
    <property type="match status" value="1"/>
</dbReference>
<dbReference type="Gene3D" id="1.20.1290.10">
    <property type="entry name" value="AhpD-like"/>
    <property type="match status" value="1"/>
</dbReference>
<accession>A0A1H5W2T7</accession>
<dbReference type="InterPro" id="IPR004675">
    <property type="entry name" value="AhpD_core"/>
</dbReference>
<gene>
    <name evidence="2" type="ORF">SAMN04488115_102530</name>
</gene>
<dbReference type="InterPro" id="IPR003779">
    <property type="entry name" value="CMD-like"/>
</dbReference>
<dbReference type="OrthoDB" id="9801997at2"/>
<keyword evidence="2" id="KW-0560">Oxidoreductase</keyword>
<feature type="domain" description="Carboxymuconolactone decarboxylase-like" evidence="1">
    <location>
        <begin position="12"/>
        <end position="94"/>
    </location>
</feature>
<dbReference type="PANTHER" id="PTHR34846">
    <property type="entry name" value="4-CARBOXYMUCONOLACTONE DECARBOXYLASE FAMILY PROTEIN (AFU_ORTHOLOGUE AFUA_6G11590)"/>
    <property type="match status" value="1"/>
</dbReference>
<keyword evidence="3" id="KW-1185">Reference proteome</keyword>
<dbReference type="Proteomes" id="UP000236743">
    <property type="component" value="Unassembled WGS sequence"/>
</dbReference>
<name>A0A1H5W2T7_9HYPH</name>
<evidence type="ECO:0000313" key="3">
    <source>
        <dbReference type="Proteomes" id="UP000236743"/>
    </source>
</evidence>
<protein>
    <submittedName>
        <fullName evidence="2">Alkylhydroperoxidase AhpD family core domain-containing protein</fullName>
    </submittedName>
</protein>
<dbReference type="GO" id="GO:0051920">
    <property type="term" value="F:peroxiredoxin activity"/>
    <property type="evidence" value="ECO:0007669"/>
    <property type="project" value="InterPro"/>
</dbReference>
<proteinExistence type="predicted"/>
<dbReference type="EMBL" id="FNUY01000002">
    <property type="protein sequence ID" value="SEF93461.1"/>
    <property type="molecule type" value="Genomic_DNA"/>
</dbReference>
<dbReference type="AlphaFoldDB" id="A0A1H5W2T7"/>
<reference evidence="2 3" key="1">
    <citation type="submission" date="2016-10" db="EMBL/GenBank/DDBJ databases">
        <authorList>
            <person name="de Groot N.N."/>
        </authorList>
    </citation>
    <scope>NUCLEOTIDE SEQUENCE [LARGE SCALE GENOMIC DNA]</scope>
    <source>
        <strain evidence="2 3">DSM 26656</strain>
    </source>
</reference>
<dbReference type="NCBIfam" id="TIGR00778">
    <property type="entry name" value="ahpD_dom"/>
    <property type="match status" value="1"/>
</dbReference>
<evidence type="ECO:0000313" key="2">
    <source>
        <dbReference type="EMBL" id="SEF93461.1"/>
    </source>
</evidence>
<dbReference type="InterPro" id="IPR029032">
    <property type="entry name" value="AhpD-like"/>
</dbReference>
<dbReference type="PANTHER" id="PTHR34846:SF10">
    <property type="entry name" value="CYTOPLASMIC PROTEIN"/>
    <property type="match status" value="1"/>
</dbReference>
<keyword evidence="2" id="KW-0575">Peroxidase</keyword>
<evidence type="ECO:0000259" key="1">
    <source>
        <dbReference type="Pfam" id="PF02627"/>
    </source>
</evidence>
<dbReference type="SUPFAM" id="SSF69118">
    <property type="entry name" value="AhpD-like"/>
    <property type="match status" value="1"/>
</dbReference>